<dbReference type="AlphaFoldDB" id="A0A511KQF5"/>
<feature type="region of interest" description="Disordered" evidence="1">
    <location>
        <begin position="159"/>
        <end position="210"/>
    </location>
</feature>
<accession>A0A511KQF5</accession>
<feature type="compositionally biased region" description="Acidic residues" evidence="1">
    <location>
        <begin position="269"/>
        <end position="281"/>
    </location>
</feature>
<feature type="region of interest" description="Disordered" evidence="1">
    <location>
        <begin position="246"/>
        <end position="355"/>
    </location>
</feature>
<dbReference type="EMBL" id="BJWK01000022">
    <property type="protein sequence ID" value="GEM12602.1"/>
    <property type="molecule type" value="Genomic_DNA"/>
</dbReference>
<feature type="compositionally biased region" description="Low complexity" evidence="1">
    <location>
        <begin position="340"/>
        <end position="354"/>
    </location>
</feature>
<sequence length="488" mass="50341">MSSLASGRSGYSGYSGESGLTGTSTGTGSGRRKVTPLLNLAFHSVLPTVVTDAGTDQRVAKFAKRGVEFTGLAIFDPVDLALSNSLSSASTASSSSGVASPPATRLSPTQTRDANGAGGAGGGAGFLGKFKRLSFNPASSAPSFASADSTSSRSSKLLSSLAASPSSPSTSSSPSKPASFDPFPHTLPLLRTSSPPHPSPPSQPAEKEKAGKGYAFVLRKWLRADLEGAPRGVRVEWSRRRLKDLKGANQNRKGSEAEHGTEEEKPVQEEQEGVEDEEEPDMPWVCTLVYPPSGAHANPNAMGERSGASSPAGSLRRGGAGGVEDSPPLTGAGQTGVALSPTTSASHPHSASTTRRLHLATLRPAPYHPKLVSTLLLPPLLPSIPLGTFHPSRGLQGGVLGPEELRDLVMVSAMWVAVREGLGGLEGVKVETGIAGMGEGVEQVVAGLKEKGQGVKKVVSIGAGGKEREKERKGATGLGLGIRERLFR</sequence>
<gene>
    <name evidence="2" type="ORF">Rt10032_c22g6619</name>
</gene>
<feature type="compositionally biased region" description="Low complexity" evidence="1">
    <location>
        <begin position="91"/>
        <end position="100"/>
    </location>
</feature>
<feature type="compositionally biased region" description="Basic and acidic residues" evidence="1">
    <location>
        <begin position="253"/>
        <end position="268"/>
    </location>
</feature>
<feature type="compositionally biased region" description="Low complexity" evidence="1">
    <location>
        <begin position="1"/>
        <end position="26"/>
    </location>
</feature>
<feature type="compositionally biased region" description="Low complexity" evidence="1">
    <location>
        <begin position="159"/>
        <end position="194"/>
    </location>
</feature>
<evidence type="ECO:0000256" key="1">
    <source>
        <dbReference type="SAM" id="MobiDB-lite"/>
    </source>
</evidence>
<dbReference type="Proteomes" id="UP000321518">
    <property type="component" value="Unassembled WGS sequence"/>
</dbReference>
<dbReference type="OrthoDB" id="2590746at2759"/>
<evidence type="ECO:0000313" key="2">
    <source>
        <dbReference type="EMBL" id="GEM12602.1"/>
    </source>
</evidence>
<feature type="region of interest" description="Disordered" evidence="1">
    <location>
        <begin position="91"/>
        <end position="120"/>
    </location>
</feature>
<organism evidence="2 3">
    <name type="scientific">Rhodotorula toruloides</name>
    <name type="common">Yeast</name>
    <name type="synonym">Rhodosporidium toruloides</name>
    <dbReference type="NCBI Taxonomy" id="5286"/>
    <lineage>
        <taxon>Eukaryota</taxon>
        <taxon>Fungi</taxon>
        <taxon>Dikarya</taxon>
        <taxon>Basidiomycota</taxon>
        <taxon>Pucciniomycotina</taxon>
        <taxon>Microbotryomycetes</taxon>
        <taxon>Sporidiobolales</taxon>
        <taxon>Sporidiobolaceae</taxon>
        <taxon>Rhodotorula</taxon>
    </lineage>
</organism>
<reference evidence="2 3" key="1">
    <citation type="submission" date="2019-07" db="EMBL/GenBank/DDBJ databases">
        <title>Rhodotorula toruloides NBRC10032 genome sequencing.</title>
        <authorList>
            <person name="Shida Y."/>
            <person name="Takaku H."/>
            <person name="Ogasawara W."/>
            <person name="Mori K."/>
        </authorList>
    </citation>
    <scope>NUCLEOTIDE SEQUENCE [LARGE SCALE GENOMIC DNA]</scope>
    <source>
        <strain evidence="2 3">NBRC10032</strain>
    </source>
</reference>
<feature type="region of interest" description="Disordered" evidence="1">
    <location>
        <begin position="1"/>
        <end position="30"/>
    </location>
</feature>
<comment type="caution">
    <text evidence="2">The sequence shown here is derived from an EMBL/GenBank/DDBJ whole genome shotgun (WGS) entry which is preliminary data.</text>
</comment>
<proteinExistence type="predicted"/>
<evidence type="ECO:0000313" key="3">
    <source>
        <dbReference type="Proteomes" id="UP000321518"/>
    </source>
</evidence>
<protein>
    <submittedName>
        <fullName evidence="2">Uncharacterized protein</fullName>
    </submittedName>
</protein>
<name>A0A511KQF5_RHOTO</name>